<dbReference type="RefSeq" id="WP_395247539.1">
    <property type="nucleotide sequence ID" value="NZ_JBINXA010000021.1"/>
</dbReference>
<comment type="caution">
    <text evidence="2">The sequence shown here is derived from an EMBL/GenBank/DDBJ whole genome shotgun (WGS) entry which is preliminary data.</text>
</comment>
<organism evidence="2 3">
    <name type="scientific">Pseudomonas kulmbachensis</name>
    <dbReference type="NCBI Taxonomy" id="3043408"/>
    <lineage>
        <taxon>Bacteria</taxon>
        <taxon>Pseudomonadati</taxon>
        <taxon>Pseudomonadota</taxon>
        <taxon>Gammaproteobacteria</taxon>
        <taxon>Pseudomonadales</taxon>
        <taxon>Pseudomonadaceae</taxon>
        <taxon>Pseudomonas</taxon>
    </lineage>
</organism>
<gene>
    <name evidence="2" type="ORF">ACHMWK_21320</name>
</gene>
<evidence type="ECO:0000313" key="3">
    <source>
        <dbReference type="Proteomes" id="UP001609821"/>
    </source>
</evidence>
<feature type="signal peptide" evidence="1">
    <location>
        <begin position="1"/>
        <end position="23"/>
    </location>
</feature>
<accession>A0ABW7M5S1</accession>
<protein>
    <submittedName>
        <fullName evidence="2">Uncharacterized protein</fullName>
    </submittedName>
</protein>
<evidence type="ECO:0000313" key="2">
    <source>
        <dbReference type="EMBL" id="MFH6568504.1"/>
    </source>
</evidence>
<name>A0ABW7M5S1_9PSED</name>
<proteinExistence type="predicted"/>
<reference evidence="2 3" key="1">
    <citation type="submission" date="2024-10" db="EMBL/GenBank/DDBJ databases">
        <title>Aeromonas and Pseudomonas from the Cagarras Archipelago, Rio de Janeiro, Brazil.</title>
        <authorList>
            <person name="Canellas A.L.B."/>
            <person name="Laport M.S."/>
        </authorList>
    </citation>
    <scope>NUCLEOTIDE SEQUENCE [LARGE SCALE GENOMIC DNA]</scope>
    <source>
        <strain evidence="2 3">CPF-4</strain>
    </source>
</reference>
<dbReference type="Proteomes" id="UP001609821">
    <property type="component" value="Unassembled WGS sequence"/>
</dbReference>
<dbReference type="EMBL" id="JBINXB010000044">
    <property type="protein sequence ID" value="MFH6568504.1"/>
    <property type="molecule type" value="Genomic_DNA"/>
</dbReference>
<sequence>MVIRKRLSACVALALSFSCVVGAAPTKQDLEAVQMVFDYNASDDLAYLEACGKPALRNQYLQSMHDAGAAYPNRDPKKIRALIRDIERRADSRVQLQSSLWNFLDQKDIDEDCKFNVGQALKHLNTLDDFIFKS</sequence>
<keyword evidence="1" id="KW-0732">Signal</keyword>
<dbReference type="PROSITE" id="PS51257">
    <property type="entry name" value="PROKAR_LIPOPROTEIN"/>
    <property type="match status" value="1"/>
</dbReference>
<feature type="chain" id="PRO_5047345801" evidence="1">
    <location>
        <begin position="24"/>
        <end position="134"/>
    </location>
</feature>
<evidence type="ECO:0000256" key="1">
    <source>
        <dbReference type="SAM" id="SignalP"/>
    </source>
</evidence>
<keyword evidence="3" id="KW-1185">Reference proteome</keyword>